<dbReference type="KEGG" id="sfc:Spiaf_1222"/>
<dbReference type="HOGENOM" id="CLU_1142025_0_0_12"/>
<keyword evidence="2" id="KW-1185">Reference proteome</keyword>
<evidence type="ECO:0000313" key="1">
    <source>
        <dbReference type="EMBL" id="AFG37300.1"/>
    </source>
</evidence>
<dbReference type="PATRIC" id="fig|889378.3.peg.1221"/>
<evidence type="ECO:0008006" key="3">
    <source>
        <dbReference type="Google" id="ProtNLM"/>
    </source>
</evidence>
<dbReference type="EMBL" id="CP003282">
    <property type="protein sequence ID" value="AFG37300.1"/>
    <property type="molecule type" value="Genomic_DNA"/>
</dbReference>
<sequence>MRGRKNHAVSDRFLRRAAAAVLLAFLPVVVLPAQQHPDWIPARPGSEQVPEKESNLSPSARAVLSVQAASPDIAVQRDAVHGIRELIERGSIQPDDPGAVELLYEIAAQSFLRTEIPSTDRTAVRIEAIRTLAGAGPAARLQLLSILQRDPDPTAAAEAAYALSGQPVGWEHHDMLARRLRRSRSPAPDDRLAHALLQLALEELDRGMLGDQLIEEIIRTYSGPFVREVRILAARILQIISEE</sequence>
<reference evidence="2" key="1">
    <citation type="journal article" date="2013" name="Stand. Genomic Sci.">
        <title>Complete genome sequence of the halophilic bacterium Spirochaeta africana type strain (Z-7692(T)) from the alkaline Lake Magadi in the East African Rift.</title>
        <authorList>
            <person name="Liolos K."/>
            <person name="Abt B."/>
            <person name="Scheuner C."/>
            <person name="Teshima H."/>
            <person name="Held B."/>
            <person name="Lapidus A."/>
            <person name="Nolan M."/>
            <person name="Lucas S."/>
            <person name="Deshpande S."/>
            <person name="Cheng J.F."/>
            <person name="Tapia R."/>
            <person name="Goodwin L.A."/>
            <person name="Pitluck S."/>
            <person name="Pagani I."/>
            <person name="Ivanova N."/>
            <person name="Mavromatis K."/>
            <person name="Mikhailova N."/>
            <person name="Huntemann M."/>
            <person name="Pati A."/>
            <person name="Chen A."/>
            <person name="Palaniappan K."/>
            <person name="Land M."/>
            <person name="Rohde M."/>
            <person name="Tindall B.J."/>
            <person name="Detter J.C."/>
            <person name="Goker M."/>
            <person name="Bristow J."/>
            <person name="Eisen J.A."/>
            <person name="Markowitz V."/>
            <person name="Hugenholtz P."/>
            <person name="Woyke T."/>
            <person name="Klenk H.P."/>
            <person name="Kyrpides N.C."/>
        </authorList>
    </citation>
    <scope>NUCLEOTIDE SEQUENCE</scope>
    <source>
        <strain evidence="2">ATCC 700263 / DSM 8902 / Z-7692</strain>
    </source>
</reference>
<dbReference type="AlphaFoldDB" id="H9UIF7"/>
<dbReference type="RefSeq" id="WP_014455289.1">
    <property type="nucleotide sequence ID" value="NC_017098.1"/>
</dbReference>
<accession>H9UIF7</accession>
<evidence type="ECO:0000313" key="2">
    <source>
        <dbReference type="Proteomes" id="UP000007383"/>
    </source>
</evidence>
<name>H9UIF7_SPIAZ</name>
<gene>
    <name evidence="1" type="ordered locus">Spiaf_1222</name>
</gene>
<dbReference type="Proteomes" id="UP000007383">
    <property type="component" value="Chromosome"/>
</dbReference>
<organism evidence="1 2">
    <name type="scientific">Spirochaeta africana (strain ATCC 700263 / DSM 8902 / Z-7692)</name>
    <dbReference type="NCBI Taxonomy" id="889378"/>
    <lineage>
        <taxon>Bacteria</taxon>
        <taxon>Pseudomonadati</taxon>
        <taxon>Spirochaetota</taxon>
        <taxon>Spirochaetia</taxon>
        <taxon>Spirochaetales</taxon>
        <taxon>Spirochaetaceae</taxon>
        <taxon>Spirochaeta</taxon>
    </lineage>
</organism>
<dbReference type="STRING" id="889378.Spiaf_1222"/>
<proteinExistence type="predicted"/>
<protein>
    <recommendedName>
        <fullName evidence="3">HEAT repeat domain-containing protein</fullName>
    </recommendedName>
</protein>